<dbReference type="AlphaFoldDB" id="A0A931PVR6"/>
<evidence type="ECO:0000313" key="2">
    <source>
        <dbReference type="Proteomes" id="UP000727962"/>
    </source>
</evidence>
<comment type="caution">
    <text evidence="1">The sequence shown here is derived from an EMBL/GenBank/DDBJ whole genome shotgun (WGS) entry which is preliminary data.</text>
</comment>
<dbReference type="EMBL" id="JACOSL010000033">
    <property type="protein sequence ID" value="MBI1756540.1"/>
    <property type="molecule type" value="Genomic_DNA"/>
</dbReference>
<protein>
    <submittedName>
        <fullName evidence="1">Uncharacterized protein</fullName>
    </submittedName>
</protein>
<accession>A0A931PVR6</accession>
<sequence length="267" mass="29456">MAPDLKIRLVGICDPMHRQARSWDSAGAWVSSADQKTVRGAAALEHVYPSEPGKLLRYLIFADPVNPRWLAFNDFSSKTIRTRARRGAGAKRMGRPSLQIYEVEIPKTAPSFDFEFLALASPGEPLFSIAENGPRSAGGFGFTVNCEDTPVVRIGPTINDRKEWPVTSYLVVLNAPKEFASTVFDLLDAGVADRERNPGRPASDDFPDMNMRHGEVSREMTSDGRLFVRLIAMVPGKRDPSRTLTVAAMLKLTGVFKRLPAVPRSRG</sequence>
<gene>
    <name evidence="1" type="ORF">HYR64_05480</name>
</gene>
<evidence type="ECO:0000313" key="1">
    <source>
        <dbReference type="EMBL" id="MBI1756540.1"/>
    </source>
</evidence>
<dbReference type="Proteomes" id="UP000727962">
    <property type="component" value="Unassembled WGS sequence"/>
</dbReference>
<proteinExistence type="predicted"/>
<organism evidence="1 2">
    <name type="scientific">Fimbriimonas ginsengisoli</name>
    <dbReference type="NCBI Taxonomy" id="1005039"/>
    <lineage>
        <taxon>Bacteria</taxon>
        <taxon>Bacillati</taxon>
        <taxon>Armatimonadota</taxon>
        <taxon>Fimbriimonadia</taxon>
        <taxon>Fimbriimonadales</taxon>
        <taxon>Fimbriimonadaceae</taxon>
        <taxon>Fimbriimonas</taxon>
    </lineage>
</organism>
<reference evidence="1" key="1">
    <citation type="submission" date="2020-07" db="EMBL/GenBank/DDBJ databases">
        <title>Huge and variable diversity of episymbiotic CPR bacteria and DPANN archaea in groundwater ecosystems.</title>
        <authorList>
            <person name="He C.Y."/>
            <person name="Keren R."/>
            <person name="Whittaker M."/>
            <person name="Farag I.F."/>
            <person name="Doudna J."/>
            <person name="Cate J.H.D."/>
            <person name="Banfield J.F."/>
        </authorList>
    </citation>
    <scope>NUCLEOTIDE SEQUENCE</scope>
    <source>
        <strain evidence="1">NC_groundwater_17_Pr7_B-0.1um_64_12</strain>
    </source>
</reference>
<name>A0A931PVR6_FIMGI</name>